<dbReference type="GeneID" id="92375767"/>
<dbReference type="GO" id="GO:0005634">
    <property type="term" value="C:nucleus"/>
    <property type="evidence" value="ECO:0007669"/>
    <property type="project" value="UniProtKB-SubCell"/>
</dbReference>
<evidence type="ECO:0000259" key="14">
    <source>
        <dbReference type="PROSITE" id="PS51194"/>
    </source>
</evidence>
<evidence type="ECO:0000256" key="3">
    <source>
        <dbReference type="ARBA" id="ARBA00022741"/>
    </source>
</evidence>
<keyword evidence="7" id="KW-0238">DNA-binding</keyword>
<feature type="region of interest" description="Disordered" evidence="12">
    <location>
        <begin position="1517"/>
        <end position="1548"/>
    </location>
</feature>
<dbReference type="SMART" id="SM00487">
    <property type="entry name" value="DEXDc"/>
    <property type="match status" value="1"/>
</dbReference>
<dbReference type="GO" id="GO:0003677">
    <property type="term" value="F:DNA binding"/>
    <property type="evidence" value="ECO:0007669"/>
    <property type="project" value="UniProtKB-KW"/>
</dbReference>
<keyword evidence="3" id="KW-0547">Nucleotide-binding</keyword>
<accession>A0A1G4IDB2</accession>
<feature type="region of interest" description="Disordered" evidence="12">
    <location>
        <begin position="1109"/>
        <end position="1184"/>
    </location>
</feature>
<dbReference type="GO" id="GO:0005694">
    <property type="term" value="C:chromosome"/>
    <property type="evidence" value="ECO:0007669"/>
    <property type="project" value="TreeGrafter"/>
</dbReference>
<dbReference type="EC" id="5.6.2.4" evidence="11"/>
<feature type="region of interest" description="Disordered" evidence="12">
    <location>
        <begin position="270"/>
        <end position="292"/>
    </location>
</feature>
<organism evidence="15 16">
    <name type="scientific">Trypanosoma equiperdum</name>
    <dbReference type="NCBI Taxonomy" id="5694"/>
    <lineage>
        <taxon>Eukaryota</taxon>
        <taxon>Discoba</taxon>
        <taxon>Euglenozoa</taxon>
        <taxon>Kinetoplastea</taxon>
        <taxon>Metakinetoplastina</taxon>
        <taxon>Trypanosomatida</taxon>
        <taxon>Trypanosomatidae</taxon>
        <taxon>Trypanosoma</taxon>
    </lineage>
</organism>
<evidence type="ECO:0000256" key="11">
    <source>
        <dbReference type="ARBA" id="ARBA00034808"/>
    </source>
</evidence>
<dbReference type="Gene3D" id="1.10.10.10">
    <property type="entry name" value="Winged helix-like DNA-binding domain superfamily/Winged helix DNA-binding domain"/>
    <property type="match status" value="1"/>
</dbReference>
<comment type="caution">
    <text evidence="15">The sequence shown here is derived from an EMBL/GenBank/DDBJ whole genome shotgun (WGS) entry which is preliminary data.</text>
</comment>
<dbReference type="SUPFAM" id="SSF52540">
    <property type="entry name" value="P-loop containing nucleoside triphosphate hydrolases"/>
    <property type="match status" value="1"/>
</dbReference>
<evidence type="ECO:0000256" key="2">
    <source>
        <dbReference type="ARBA" id="ARBA00005446"/>
    </source>
</evidence>
<evidence type="ECO:0000256" key="7">
    <source>
        <dbReference type="ARBA" id="ARBA00023125"/>
    </source>
</evidence>
<dbReference type="EMBL" id="CZPT02001400">
    <property type="protein sequence ID" value="SCU70254.1"/>
    <property type="molecule type" value="Genomic_DNA"/>
</dbReference>
<feature type="compositionally biased region" description="Basic and acidic residues" evidence="12">
    <location>
        <begin position="1010"/>
        <end position="1023"/>
    </location>
</feature>
<sequence length="1548" mass="167757">MDKDLSCVLDKWRPLVVSATAALVKNDPLPRGLPPVQSSSESNPQPREEGARKLFAAGPGAFPAPTNHACDMTQSVCVYPDLNTTVDPVNTNSNAIAATAGSATITAARTTSVVAALATASTSVEVAGRPTVPHDVKRCVATANTQKQSFNSGGGNAERFTVQTDVALQGSDGGRPVASSSLPSFPAPSVGSSAQPLSELKANLSEVIEEIHRQRRYRDDMLLRENEECDTSEVVEEADRKLAALEVLFANLRQRQRELLGRNPNVSLPHVVATSSKPPGSVSGTLSSASGANGTRVPLDSNGFYSAAVPTQVSAPVFVSPSPGYAGAAFTHSGERGIAPHQLPSVVESSGGAFGEGNGAHDAFAAAGRGGEVFSGVGALRTATEEVVEGKVAVYSAQFKGGHNPNRFTWESCERELLDASLHGSNQDPVSIAKASTGEFSGEHYPWSEELRRTMVDVFGLHNFRFLQLEIMNACMANRDVFVLLPTGGGKSLCYQLPALLPNPAKVTIVISPLVSLIQDQVYALRAYDLPAMALTGQTLDAPRRDLFNEWSSGRIVCTLVYVTPEYFGRSDHFVQSLKSLENRGLLNRFVVDEAHCVSQWGHDFRPDYRKLAALKHHFPQVPISALTATATDTVQRDIIQTLGLHNAVSFKGSFNRHNLKYSVQRITSKAGSTVAEIIKKNFPPRSCGIVYCISKKDCEEMAAVLRKEGIRASYYHADASEKNEKQEQWTRDELQVLCATVAFGMGINKPDVRFVIHAAMPKSIEGYYQESGRAGRDGLSSKCFLLFAAGDRQRHEQMICGSKDSQTSMLSLCHMVGYTLNDVHCRRMQQLSYFGEHVSDHFCLTAPGDVEICDNCASRKEEGWEPEMIDVTSILIDFFNITIYIGSLTQKQLIAVYRGTSDVGNIVERRLRQKGAPPEYRKGSRHSKVLLGRVLNEGITLGVFKARFERLTEFGVCAYLDPGDSEGIKILNSMKTGQRKIQLVVRGEKRVRANRERESTMASDAVAVGERKGKSNKKDAGRNRKSASTRRGSGEQFEDDEDDDDVADDQARRPQLRSSRHAVARTSSKRKGVRDNELILGDCEGLASTSLTGRSSNNTVVIDDVTDGDASSLSEANSSSSQASPSCVEVIQQLGRKRSRANNNSSDRSTESPPALPSRVTGAAAGPLRDKGKRRTSESKSANALGSKSFTLADAQLENIKASFLLELEALLRKLAENSDGGRKYHVMSRKTMETLAATLTEQGWGSVSQFSDLEGFGKNKVKKFGVDILRLYRKFRNEHIGDVGLLTGLEEDMLLQTTTVIADRHRLSRGSPSAGRTVDESEENTGEHTPWKGNKPPLLQGSVTPSDSDVTPQKTSVTTPYQQGSPGGDPVREGSLPTGSAPPVPMGRPSAPKKTMFKMMAAAPTNAEPQPSQQLLNNPTLEGNTLNECELPIRRTPLAESPELLSSYTQMATPLPLPGQSNRQSPSATAFECASRGGNACLPHPEEQQPKVDIMSVDYLMQMCDESLKLNALGPPAGVVPWASPDPVLQKPRRDTPPEVFTVDSQ</sequence>
<dbReference type="FunFam" id="3.40.50.300:FF:000296">
    <property type="entry name" value="ATP-dependent DNA helicase RecQ"/>
    <property type="match status" value="1"/>
</dbReference>
<dbReference type="GO" id="GO:0005524">
    <property type="term" value="F:ATP binding"/>
    <property type="evidence" value="ECO:0007669"/>
    <property type="project" value="UniProtKB-KW"/>
</dbReference>
<dbReference type="RefSeq" id="XP_067081102.1">
    <property type="nucleotide sequence ID" value="XM_067225001.1"/>
</dbReference>
<dbReference type="Gene3D" id="1.10.150.80">
    <property type="entry name" value="HRDC domain"/>
    <property type="match status" value="1"/>
</dbReference>
<reference evidence="15" key="1">
    <citation type="submission" date="2016-09" db="EMBL/GenBank/DDBJ databases">
        <authorList>
            <person name="Hebert L."/>
            <person name="Moumen B."/>
        </authorList>
    </citation>
    <scope>NUCLEOTIDE SEQUENCE [LARGE SCALE GENOMIC DNA]</scope>
    <source>
        <strain evidence="15">OVI</strain>
    </source>
</reference>
<proteinExistence type="inferred from homology"/>
<keyword evidence="4 15" id="KW-0378">Hydrolase</keyword>
<keyword evidence="9" id="KW-0539">Nucleus</keyword>
<feature type="compositionally biased region" description="Polar residues" evidence="12">
    <location>
        <begin position="36"/>
        <end position="45"/>
    </location>
</feature>
<dbReference type="PROSITE" id="PS51194">
    <property type="entry name" value="HELICASE_CTER"/>
    <property type="match status" value="1"/>
</dbReference>
<dbReference type="GO" id="GO:0043138">
    <property type="term" value="F:3'-5' DNA helicase activity"/>
    <property type="evidence" value="ECO:0007669"/>
    <property type="project" value="UniProtKB-EC"/>
</dbReference>
<feature type="compositionally biased region" description="Acidic residues" evidence="12">
    <location>
        <begin position="1037"/>
        <end position="1049"/>
    </location>
</feature>
<comment type="catalytic activity">
    <reaction evidence="10">
        <text>Couples ATP hydrolysis with the unwinding of duplex DNA by translocating in the 3'-5' direction.</text>
        <dbReference type="EC" id="5.6.2.4"/>
    </reaction>
</comment>
<dbReference type="Pfam" id="PF00271">
    <property type="entry name" value="Helicase_C"/>
    <property type="match status" value="1"/>
</dbReference>
<gene>
    <name evidence="15" type="ORF">TEOVI_000182700</name>
</gene>
<evidence type="ECO:0000256" key="10">
    <source>
        <dbReference type="ARBA" id="ARBA00034617"/>
    </source>
</evidence>
<dbReference type="PANTHER" id="PTHR13710:SF153">
    <property type="entry name" value="RECQ-LIKE DNA HELICASE BLM"/>
    <property type="match status" value="1"/>
</dbReference>
<dbReference type="Gene3D" id="3.40.50.300">
    <property type="entry name" value="P-loop containing nucleotide triphosphate hydrolases"/>
    <property type="match status" value="2"/>
</dbReference>
<feature type="region of interest" description="Disordered" evidence="12">
    <location>
        <begin position="990"/>
        <end position="1074"/>
    </location>
</feature>
<dbReference type="InterPro" id="IPR004589">
    <property type="entry name" value="DNA_helicase_ATP-dep_RecQ"/>
</dbReference>
<evidence type="ECO:0000313" key="16">
    <source>
        <dbReference type="Proteomes" id="UP000195570"/>
    </source>
</evidence>
<evidence type="ECO:0000256" key="4">
    <source>
        <dbReference type="ARBA" id="ARBA00022801"/>
    </source>
</evidence>
<dbReference type="CDD" id="cd17920">
    <property type="entry name" value="DEXHc_RecQ"/>
    <property type="match status" value="1"/>
</dbReference>
<evidence type="ECO:0000256" key="1">
    <source>
        <dbReference type="ARBA" id="ARBA00004123"/>
    </source>
</evidence>
<feature type="compositionally biased region" description="Polar residues" evidence="12">
    <location>
        <begin position="1343"/>
        <end position="1366"/>
    </location>
</feature>
<dbReference type="Pfam" id="PF00270">
    <property type="entry name" value="DEAD"/>
    <property type="match status" value="1"/>
</dbReference>
<protein>
    <recommendedName>
        <fullName evidence="11">DNA 3'-5' helicase</fullName>
        <ecNumber evidence="11">5.6.2.4</ecNumber>
    </recommendedName>
</protein>
<dbReference type="GO" id="GO:0009378">
    <property type="term" value="F:four-way junction helicase activity"/>
    <property type="evidence" value="ECO:0007669"/>
    <property type="project" value="TreeGrafter"/>
</dbReference>
<dbReference type="CDD" id="cd18794">
    <property type="entry name" value="SF2_C_RecQ"/>
    <property type="match status" value="1"/>
</dbReference>
<feature type="compositionally biased region" description="Basic and acidic residues" evidence="12">
    <location>
        <begin position="990"/>
        <end position="1000"/>
    </location>
</feature>
<keyword evidence="6" id="KW-0067">ATP-binding</keyword>
<feature type="compositionally biased region" description="Low complexity" evidence="12">
    <location>
        <begin position="176"/>
        <end position="190"/>
    </location>
</feature>
<evidence type="ECO:0000256" key="12">
    <source>
        <dbReference type="SAM" id="MobiDB-lite"/>
    </source>
</evidence>
<dbReference type="InterPro" id="IPR027417">
    <property type="entry name" value="P-loop_NTPase"/>
</dbReference>
<evidence type="ECO:0000256" key="9">
    <source>
        <dbReference type="ARBA" id="ARBA00023242"/>
    </source>
</evidence>
<evidence type="ECO:0000259" key="13">
    <source>
        <dbReference type="PROSITE" id="PS51192"/>
    </source>
</evidence>
<comment type="subcellular location">
    <subcellularLocation>
        <location evidence="1">Nucleus</location>
    </subcellularLocation>
</comment>
<keyword evidence="16" id="KW-1185">Reference proteome</keyword>
<feature type="compositionally biased region" description="Basic residues" evidence="12">
    <location>
        <begin position="1055"/>
        <end position="1073"/>
    </location>
</feature>
<feature type="region of interest" description="Disordered" evidence="12">
    <location>
        <begin position="170"/>
        <end position="194"/>
    </location>
</feature>
<keyword evidence="5 15" id="KW-0347">Helicase</keyword>
<comment type="similarity">
    <text evidence="2">Belongs to the helicase family. RecQ subfamily.</text>
</comment>
<evidence type="ECO:0000313" key="15">
    <source>
        <dbReference type="EMBL" id="SCU70254.1"/>
    </source>
</evidence>
<dbReference type="InterPro" id="IPR036388">
    <property type="entry name" value="WH-like_DNA-bd_sf"/>
</dbReference>
<dbReference type="PANTHER" id="PTHR13710">
    <property type="entry name" value="DNA HELICASE RECQ FAMILY MEMBER"/>
    <property type="match status" value="1"/>
</dbReference>
<evidence type="ECO:0000256" key="6">
    <source>
        <dbReference type="ARBA" id="ARBA00022840"/>
    </source>
</evidence>
<dbReference type="PROSITE" id="PS51192">
    <property type="entry name" value="HELICASE_ATP_BIND_1"/>
    <property type="match status" value="1"/>
</dbReference>
<dbReference type="InterPro" id="IPR044876">
    <property type="entry name" value="HRDC_dom_sf"/>
</dbReference>
<evidence type="ECO:0000256" key="8">
    <source>
        <dbReference type="ARBA" id="ARBA00023235"/>
    </source>
</evidence>
<feature type="region of interest" description="Disordered" evidence="12">
    <location>
        <begin position="26"/>
        <end position="50"/>
    </location>
</feature>
<feature type="domain" description="Helicase C-terminal" evidence="14">
    <location>
        <begin position="674"/>
        <end position="825"/>
    </location>
</feature>
<dbReference type="VEuPathDB" id="TriTrypDB:TEOVI_000182700"/>
<dbReference type="NCBIfam" id="TIGR00614">
    <property type="entry name" value="recQ_fam"/>
    <property type="match status" value="1"/>
</dbReference>
<dbReference type="Proteomes" id="UP000195570">
    <property type="component" value="Unassembled WGS sequence"/>
</dbReference>
<evidence type="ECO:0000256" key="5">
    <source>
        <dbReference type="ARBA" id="ARBA00022806"/>
    </source>
</evidence>
<dbReference type="Pfam" id="PF16124">
    <property type="entry name" value="RecQ_Zn_bind"/>
    <property type="match status" value="1"/>
</dbReference>
<feature type="domain" description="Helicase ATP-binding" evidence="13">
    <location>
        <begin position="472"/>
        <end position="649"/>
    </location>
</feature>
<keyword evidence="8" id="KW-0413">Isomerase</keyword>
<dbReference type="InterPro" id="IPR001650">
    <property type="entry name" value="Helicase_C-like"/>
</dbReference>
<dbReference type="InterPro" id="IPR032284">
    <property type="entry name" value="RecQ_Zn-bd"/>
</dbReference>
<feature type="region of interest" description="Disordered" evidence="12">
    <location>
        <begin position="1307"/>
        <end position="1394"/>
    </location>
</feature>
<dbReference type="SMART" id="SM00490">
    <property type="entry name" value="HELICc"/>
    <property type="match status" value="1"/>
</dbReference>
<dbReference type="GO" id="GO:0000724">
    <property type="term" value="P:double-strand break repair via homologous recombination"/>
    <property type="evidence" value="ECO:0007669"/>
    <property type="project" value="TreeGrafter"/>
</dbReference>
<feature type="compositionally biased region" description="Polar residues" evidence="12">
    <location>
        <begin position="273"/>
        <end position="292"/>
    </location>
</feature>
<dbReference type="InterPro" id="IPR014001">
    <property type="entry name" value="Helicase_ATP-bd"/>
</dbReference>
<dbReference type="GO" id="GO:0016787">
    <property type="term" value="F:hydrolase activity"/>
    <property type="evidence" value="ECO:0007669"/>
    <property type="project" value="UniProtKB-KW"/>
</dbReference>
<dbReference type="InterPro" id="IPR011545">
    <property type="entry name" value="DEAD/DEAH_box_helicase_dom"/>
</dbReference>
<feature type="compositionally biased region" description="Low complexity" evidence="12">
    <location>
        <begin position="1111"/>
        <end position="1127"/>
    </location>
</feature>
<name>A0A1G4IDB2_TRYEQ</name>
<dbReference type="GO" id="GO:0005737">
    <property type="term" value="C:cytoplasm"/>
    <property type="evidence" value="ECO:0007669"/>
    <property type="project" value="TreeGrafter"/>
</dbReference>